<evidence type="ECO:0008006" key="3">
    <source>
        <dbReference type="Google" id="ProtNLM"/>
    </source>
</evidence>
<dbReference type="Proteomes" id="UP001063228">
    <property type="component" value="Chromosome"/>
</dbReference>
<reference evidence="1" key="1">
    <citation type="submission" date="2021-08" db="EMBL/GenBank/DDBJ databases">
        <title>Complete genome sequence of Pseudomonas phytophila.</title>
        <authorList>
            <person name="Weir B.S."/>
            <person name="Templeton M.D."/>
            <person name="Arshed S."/>
            <person name="Andersen M.T."/>
            <person name="Jayaraman J."/>
        </authorList>
    </citation>
    <scope>NUCLEOTIDE SEQUENCE</scope>
    <source>
        <strain evidence="1">ICMP 23753</strain>
    </source>
</reference>
<organism evidence="1 2">
    <name type="scientific">Pseudomonas phytophila</name>
    <dbReference type="NCBI Taxonomy" id="2867264"/>
    <lineage>
        <taxon>Bacteria</taxon>
        <taxon>Pseudomonadati</taxon>
        <taxon>Pseudomonadota</taxon>
        <taxon>Gammaproteobacteria</taxon>
        <taxon>Pseudomonadales</taxon>
        <taxon>Pseudomonadaceae</taxon>
        <taxon>Pseudomonas</taxon>
    </lineage>
</organism>
<accession>A0ABY6FE02</accession>
<dbReference type="RefSeq" id="WP_263268978.1">
    <property type="nucleotide sequence ID" value="NZ_CP081201.1"/>
</dbReference>
<dbReference type="EMBL" id="CP081201">
    <property type="protein sequence ID" value="UXZ95868.1"/>
    <property type="molecule type" value="Genomic_DNA"/>
</dbReference>
<evidence type="ECO:0000313" key="1">
    <source>
        <dbReference type="EMBL" id="UXZ95868.1"/>
    </source>
</evidence>
<evidence type="ECO:0000313" key="2">
    <source>
        <dbReference type="Proteomes" id="UP001063228"/>
    </source>
</evidence>
<protein>
    <recommendedName>
        <fullName evidence="3">Inovirus Gp2 family protein</fullName>
    </recommendedName>
</protein>
<sequence>MNDHKRLSDTSSPPRAGVNAKTIRRRVAAGALVTSGQARLLAGFAAGMEKRVAAISQLNPQVDQTGIERIQKIDSYVRSLARSYLSTGKLPDWSKSLSKDIKQFFRLRHLLSQPHAQVISIRLGHKVAEAALSAPRGPADYLAGVIMRTLKVLDVNTELAFNLEFVHGACRENHPLHIHGVLCVPDDQLPAVIDALTRALAAGYRARWKNVAVLLERPQSPGFWASYCIKESAVTSGILFRNFGRTDSASYATRGQTRNARAFYAKIDKWFGMGLAQILPT</sequence>
<keyword evidence="2" id="KW-1185">Reference proteome</keyword>
<proteinExistence type="predicted"/>
<gene>
    <name evidence="1" type="ORF">K3169_26790</name>
</gene>
<name>A0ABY6FE02_9PSED</name>